<dbReference type="PANTHER" id="PTHR30448">
    <property type="entry name" value="RNASE ADAPTER PROTEIN RAPZ"/>
    <property type="match status" value="1"/>
</dbReference>
<evidence type="ECO:0000313" key="4">
    <source>
        <dbReference type="Proteomes" id="UP000373149"/>
    </source>
</evidence>
<dbReference type="PANTHER" id="PTHR30448:SF0">
    <property type="entry name" value="RNASE ADAPTER PROTEIN RAPZ"/>
    <property type="match status" value="1"/>
</dbReference>
<dbReference type="AlphaFoldDB" id="A0A5N8WL89"/>
<organism evidence="3 4">
    <name type="scientific">Streptomyces acidicola</name>
    <dbReference type="NCBI Taxonomy" id="2596892"/>
    <lineage>
        <taxon>Bacteria</taxon>
        <taxon>Bacillati</taxon>
        <taxon>Actinomycetota</taxon>
        <taxon>Actinomycetes</taxon>
        <taxon>Kitasatosporales</taxon>
        <taxon>Streptomycetaceae</taxon>
        <taxon>Streptomyces</taxon>
    </lineage>
</organism>
<evidence type="ECO:0000313" key="2">
    <source>
        <dbReference type="EMBL" id="MPY47119.1"/>
    </source>
</evidence>
<evidence type="ECO:0000259" key="1">
    <source>
        <dbReference type="Pfam" id="PF22740"/>
    </source>
</evidence>
<dbReference type="InterPro" id="IPR005337">
    <property type="entry name" value="RapZ-like"/>
</dbReference>
<feature type="domain" description="RapZ C-terminal" evidence="1">
    <location>
        <begin position="3"/>
        <end position="119"/>
    </location>
</feature>
<evidence type="ECO:0000313" key="3">
    <source>
        <dbReference type="EMBL" id="MPY47258.1"/>
    </source>
</evidence>
<comment type="caution">
    <text evidence="3">The sequence shown here is derived from an EMBL/GenBank/DDBJ whole genome shotgun (WGS) entry which is preliminary data.</text>
</comment>
<name>A0A5N8WL89_9ACTN</name>
<dbReference type="InterPro" id="IPR053931">
    <property type="entry name" value="RapZ_C"/>
</dbReference>
<keyword evidence="4" id="KW-1185">Reference proteome</keyword>
<protein>
    <submittedName>
        <fullName evidence="3">ATPase</fullName>
    </submittedName>
</protein>
<dbReference type="Pfam" id="PF22740">
    <property type="entry name" value="PapZ_C"/>
    <property type="match status" value="1"/>
</dbReference>
<proteinExistence type="predicted"/>
<sequence length="126" mass="14047">MATVEIVSFGFGHAGAPAAHLVLDLREHFRDPHVDPRMRELTGFDRLVRRTVLHTSGVRRLLRASTRQVQAFVAGPSGGRIVVAPGCAGGRHRSVVVAEQLARRLRRRGHEVTVEHRDIRLPVIDR</sequence>
<dbReference type="GO" id="GO:0005524">
    <property type="term" value="F:ATP binding"/>
    <property type="evidence" value="ECO:0007669"/>
    <property type="project" value="InterPro"/>
</dbReference>
<dbReference type="CDD" id="cd00133">
    <property type="entry name" value="PTS_IIB"/>
    <property type="match status" value="1"/>
</dbReference>
<reference evidence="3 4" key="1">
    <citation type="submission" date="2019-09" db="EMBL/GenBank/DDBJ databases">
        <authorList>
            <person name="Duangmal K."/>
            <person name="Teo W.F.A."/>
            <person name="Lipun K."/>
        </authorList>
    </citation>
    <scope>NUCLEOTIDE SEQUENCE [LARGE SCALE GENOMIC DNA]</scope>
    <source>
        <strain evidence="3 4">K1PN6</strain>
    </source>
</reference>
<dbReference type="Proteomes" id="UP000373149">
    <property type="component" value="Unassembled WGS sequence"/>
</dbReference>
<accession>A0A5N8WL89</accession>
<dbReference type="EMBL" id="VMNX01000001">
    <property type="protein sequence ID" value="MPY47258.1"/>
    <property type="molecule type" value="Genomic_DNA"/>
</dbReference>
<dbReference type="EMBL" id="VMNX01000001">
    <property type="protein sequence ID" value="MPY47119.1"/>
    <property type="molecule type" value="Genomic_DNA"/>
</dbReference>
<dbReference type="RefSeq" id="WP_152857944.1">
    <property type="nucleotide sequence ID" value="NZ_VMNX01000001.1"/>
</dbReference>
<gene>
    <name evidence="2" type="ORF">FPZ41_00390</name>
    <name evidence="3" type="ORF">FPZ41_01095</name>
</gene>